<dbReference type="AlphaFoldDB" id="A0A9W8A4F1"/>
<keyword evidence="9 13" id="KW-0804">Transcription</keyword>
<evidence type="ECO:0000256" key="2">
    <source>
        <dbReference type="ARBA" id="ARBA00005273"/>
    </source>
</evidence>
<feature type="compositionally biased region" description="Low complexity" evidence="14">
    <location>
        <begin position="312"/>
        <end position="326"/>
    </location>
</feature>
<dbReference type="PANTHER" id="PTHR12831:SF0">
    <property type="entry name" value="GENERAL TRANSCRIPTION FACTOR IIH SUBUNIT 3"/>
    <property type="match status" value="1"/>
</dbReference>
<proteinExistence type="inferred from homology"/>
<evidence type="ECO:0000313" key="15">
    <source>
        <dbReference type="EMBL" id="KAJ1920873.1"/>
    </source>
</evidence>
<protein>
    <recommendedName>
        <fullName evidence="3 13">General transcription and DNA repair factor IIH subunit TFB4</fullName>
        <shortName evidence="13">TFIIH subunit TFB4</shortName>
    </recommendedName>
    <alternativeName>
        <fullName evidence="12 13">RNA polymerase II transcription factor B subunit 4</fullName>
    </alternativeName>
</protein>
<evidence type="ECO:0000256" key="12">
    <source>
        <dbReference type="ARBA" id="ARBA00033341"/>
    </source>
</evidence>
<dbReference type="GO" id="GO:0008270">
    <property type="term" value="F:zinc ion binding"/>
    <property type="evidence" value="ECO:0007669"/>
    <property type="project" value="UniProtKB-KW"/>
</dbReference>
<dbReference type="Gene3D" id="3.40.50.410">
    <property type="entry name" value="von Willebrand factor, type A domain"/>
    <property type="match status" value="1"/>
</dbReference>
<evidence type="ECO:0000256" key="1">
    <source>
        <dbReference type="ARBA" id="ARBA00004123"/>
    </source>
</evidence>
<keyword evidence="16" id="KW-1185">Reference proteome</keyword>
<sequence length="326" mass="35243">MLDATADTPSLLVIVLDISPFAWARSPVAFPDALKQCLAFMNAYLALKHDNLLAVLAASDKGCDYLYPTAESEPAAPPGESPTSDLPDGNLYQRFKHLDDQILARLRQLMIAPEPEGSLPVPAVRLTAALSRALAYINRLTHGDNPVPLQPRILVVSASADSSAQYIQMMNCIFACQKLGVPMDACQVYGDDSAFLQQAASITGGVYVRLAHPRGLLEYLMFTFLPDRFARQYLVTPEQGSVDFRAACFCHKRVVDVGYVCPVCLSIFCSFSPVCSTCRTKFAFTHLAPSGRPARLLRGRSGRHRADSRGLPAAASGGPQPASPAV</sequence>
<evidence type="ECO:0000256" key="10">
    <source>
        <dbReference type="ARBA" id="ARBA00023204"/>
    </source>
</evidence>
<evidence type="ECO:0000256" key="13">
    <source>
        <dbReference type="RuleBase" id="RU368090"/>
    </source>
</evidence>
<keyword evidence="5 13" id="KW-0227">DNA damage</keyword>
<dbReference type="InterPro" id="IPR036465">
    <property type="entry name" value="vWFA_dom_sf"/>
</dbReference>
<dbReference type="Pfam" id="PF03850">
    <property type="entry name" value="Tfb4"/>
    <property type="match status" value="1"/>
</dbReference>
<evidence type="ECO:0000256" key="5">
    <source>
        <dbReference type="ARBA" id="ARBA00022763"/>
    </source>
</evidence>
<dbReference type="GO" id="GO:0006355">
    <property type="term" value="P:regulation of DNA-templated transcription"/>
    <property type="evidence" value="ECO:0007669"/>
    <property type="project" value="InterPro"/>
</dbReference>
<dbReference type="PANTHER" id="PTHR12831">
    <property type="entry name" value="TRANSCRIPTION INITIATION FACTOR IIH TFIIH , POLYPEPTIDE 3-RELATED"/>
    <property type="match status" value="1"/>
</dbReference>
<comment type="similarity">
    <text evidence="2 13">Belongs to the TFB4 family.</text>
</comment>
<reference evidence="15" key="1">
    <citation type="submission" date="2022-07" db="EMBL/GenBank/DDBJ databases">
        <title>Phylogenomic reconstructions and comparative analyses of Kickxellomycotina fungi.</title>
        <authorList>
            <person name="Reynolds N.K."/>
            <person name="Stajich J.E."/>
            <person name="Barry K."/>
            <person name="Grigoriev I.V."/>
            <person name="Crous P."/>
            <person name="Smith M.E."/>
        </authorList>
    </citation>
    <scope>NUCLEOTIDE SEQUENCE</scope>
    <source>
        <strain evidence="15">RSA 861</strain>
    </source>
</reference>
<evidence type="ECO:0000313" key="16">
    <source>
        <dbReference type="Proteomes" id="UP001150569"/>
    </source>
</evidence>
<comment type="subcellular location">
    <subcellularLocation>
        <location evidence="1 13">Nucleus</location>
    </subcellularLocation>
</comment>
<keyword evidence="8 13" id="KW-0805">Transcription regulation</keyword>
<comment type="subunit">
    <text evidence="13">Component of the 7-subunit TFIIH core complex composed of XPB/SSL2, XPD/RAD3, SSL1, TFB1, TFB2, TFB4 and TFB5, which is active in NER. The core complex associates with the 3-subunit CTD-kinase module TFIIK composed of CCL1, KIN28 and TFB3 to form the 10-subunit holoenzyme (holo-TFIIH) active in transcription.</text>
</comment>
<comment type="function">
    <text evidence="13">Component of the general transcription and DNA repair factor IIH (TFIIH) core complex, which is involved in general and transcription-coupled nucleotide excision repair (NER) of damaged DNA and, when complexed to TFIIK, in RNA transcription by RNA polymerase II. In NER, TFIIH acts by opening DNA around the lesion to allow the excision of the damaged oligonucleotide and its replacement by a new DNA fragment. In transcription, TFIIH has an essential role in transcription initiation. When the pre-initiation complex (PIC) has been established, TFIIH is required for promoter opening and promoter escape. Phosphorylation of the C-terminal tail (CTD) of the largest subunit of RNA polymerase II by the kinase module TFIIK controls the initiation of transcription.</text>
</comment>
<evidence type="ECO:0000256" key="3">
    <source>
        <dbReference type="ARBA" id="ARBA00021280"/>
    </source>
</evidence>
<dbReference type="InterPro" id="IPR004600">
    <property type="entry name" value="TFIIH_Tfb4/GTF2H3"/>
</dbReference>
<keyword evidence="6 13" id="KW-0863">Zinc-finger</keyword>
<feature type="region of interest" description="Disordered" evidence="14">
    <location>
        <begin position="295"/>
        <end position="326"/>
    </location>
</feature>
<keyword evidence="7 13" id="KW-0862">Zinc</keyword>
<organism evidence="15 16">
    <name type="scientific">Tieghemiomyces parasiticus</name>
    <dbReference type="NCBI Taxonomy" id="78921"/>
    <lineage>
        <taxon>Eukaryota</taxon>
        <taxon>Fungi</taxon>
        <taxon>Fungi incertae sedis</taxon>
        <taxon>Zoopagomycota</taxon>
        <taxon>Kickxellomycotina</taxon>
        <taxon>Dimargaritomycetes</taxon>
        <taxon>Dimargaritales</taxon>
        <taxon>Dimargaritaceae</taxon>
        <taxon>Tieghemiomyces</taxon>
    </lineage>
</organism>
<evidence type="ECO:0000256" key="8">
    <source>
        <dbReference type="ARBA" id="ARBA00023015"/>
    </source>
</evidence>
<feature type="region of interest" description="Disordered" evidence="14">
    <location>
        <begin position="69"/>
        <end position="90"/>
    </location>
</feature>
<evidence type="ECO:0000256" key="14">
    <source>
        <dbReference type="SAM" id="MobiDB-lite"/>
    </source>
</evidence>
<dbReference type="GO" id="GO:0000439">
    <property type="term" value="C:transcription factor TFIIH core complex"/>
    <property type="evidence" value="ECO:0007669"/>
    <property type="project" value="UniProtKB-UniRule"/>
</dbReference>
<keyword evidence="11 13" id="KW-0539">Nucleus</keyword>
<keyword evidence="4 13" id="KW-0479">Metal-binding</keyword>
<gene>
    <name evidence="15" type="primary">TFB4</name>
    <name evidence="15" type="ORF">IWQ60_006913</name>
</gene>
<keyword evidence="10 13" id="KW-0234">DNA repair</keyword>
<evidence type="ECO:0000256" key="6">
    <source>
        <dbReference type="ARBA" id="ARBA00022771"/>
    </source>
</evidence>
<evidence type="ECO:0000256" key="9">
    <source>
        <dbReference type="ARBA" id="ARBA00023163"/>
    </source>
</evidence>
<name>A0A9W8A4F1_9FUNG</name>
<dbReference type="Proteomes" id="UP001150569">
    <property type="component" value="Unassembled WGS sequence"/>
</dbReference>
<evidence type="ECO:0000256" key="11">
    <source>
        <dbReference type="ARBA" id="ARBA00023242"/>
    </source>
</evidence>
<dbReference type="GO" id="GO:0006289">
    <property type="term" value="P:nucleotide-excision repair"/>
    <property type="evidence" value="ECO:0007669"/>
    <property type="project" value="UniProtKB-UniRule"/>
</dbReference>
<comment type="caution">
    <text evidence="15">The sequence shown here is derived from an EMBL/GenBank/DDBJ whole genome shotgun (WGS) entry which is preliminary data.</text>
</comment>
<accession>A0A9W8A4F1</accession>
<dbReference type="EMBL" id="JANBPT010000433">
    <property type="protein sequence ID" value="KAJ1920873.1"/>
    <property type="molecule type" value="Genomic_DNA"/>
</dbReference>
<evidence type="ECO:0000256" key="7">
    <source>
        <dbReference type="ARBA" id="ARBA00022833"/>
    </source>
</evidence>
<evidence type="ECO:0000256" key="4">
    <source>
        <dbReference type="ARBA" id="ARBA00022723"/>
    </source>
</evidence>
<dbReference type="GO" id="GO:0005675">
    <property type="term" value="C:transcription factor TFIIH holo complex"/>
    <property type="evidence" value="ECO:0007669"/>
    <property type="project" value="UniProtKB-UniRule"/>
</dbReference>
<dbReference type="OrthoDB" id="17307at2759"/>